<name>A0A0K9NMG3_ZOSMR</name>
<evidence type="ECO:0000313" key="6">
    <source>
        <dbReference type="Proteomes" id="UP000036987"/>
    </source>
</evidence>
<dbReference type="AlphaFoldDB" id="A0A0K9NMG3"/>
<dbReference type="PROSITE" id="PS50110">
    <property type="entry name" value="RESPONSE_REGULATORY"/>
    <property type="match status" value="1"/>
</dbReference>
<accession>A0A0K9NMG3</accession>
<evidence type="ECO:0000259" key="4">
    <source>
        <dbReference type="PROSITE" id="PS50110"/>
    </source>
</evidence>
<evidence type="ECO:0000256" key="2">
    <source>
        <dbReference type="PROSITE-ProRule" id="PRU00169"/>
    </source>
</evidence>
<gene>
    <name evidence="5" type="ORF">ZOSMA_87G00090</name>
</gene>
<dbReference type="Pfam" id="PF00072">
    <property type="entry name" value="Response_reg"/>
    <property type="match status" value="1"/>
</dbReference>
<evidence type="ECO:0000256" key="1">
    <source>
        <dbReference type="ARBA" id="ARBA00023012"/>
    </source>
</evidence>
<keyword evidence="6" id="KW-1185">Reference proteome</keyword>
<dbReference type="Proteomes" id="UP000036987">
    <property type="component" value="Unassembled WGS sequence"/>
</dbReference>
<dbReference type="GO" id="GO:0000160">
    <property type="term" value="P:phosphorelay signal transduction system"/>
    <property type="evidence" value="ECO:0007669"/>
    <property type="project" value="UniProtKB-KW"/>
</dbReference>
<dbReference type="SUPFAM" id="SSF52172">
    <property type="entry name" value="CheY-like"/>
    <property type="match status" value="1"/>
</dbReference>
<dbReference type="PANTHER" id="PTHR43874">
    <property type="entry name" value="TWO-COMPONENT RESPONSE REGULATOR"/>
    <property type="match status" value="1"/>
</dbReference>
<organism evidence="5 6">
    <name type="scientific">Zostera marina</name>
    <name type="common">Eelgrass</name>
    <dbReference type="NCBI Taxonomy" id="29655"/>
    <lineage>
        <taxon>Eukaryota</taxon>
        <taxon>Viridiplantae</taxon>
        <taxon>Streptophyta</taxon>
        <taxon>Embryophyta</taxon>
        <taxon>Tracheophyta</taxon>
        <taxon>Spermatophyta</taxon>
        <taxon>Magnoliopsida</taxon>
        <taxon>Liliopsida</taxon>
        <taxon>Zosteraceae</taxon>
        <taxon>Zostera</taxon>
    </lineage>
</organism>
<dbReference type="OrthoDB" id="60033at2759"/>
<dbReference type="GO" id="GO:0009736">
    <property type="term" value="P:cytokinin-activated signaling pathway"/>
    <property type="evidence" value="ECO:0007669"/>
    <property type="project" value="InterPro"/>
</dbReference>
<feature type="region of interest" description="Disordered" evidence="3">
    <location>
        <begin position="153"/>
        <end position="192"/>
    </location>
</feature>
<dbReference type="OMA" id="NTEHNDE"/>
<evidence type="ECO:0000256" key="3">
    <source>
        <dbReference type="SAM" id="MobiDB-lite"/>
    </source>
</evidence>
<dbReference type="SMART" id="SM00448">
    <property type="entry name" value="REC"/>
    <property type="match status" value="1"/>
</dbReference>
<feature type="domain" description="Response regulatory" evidence="4">
    <location>
        <begin position="21"/>
        <end position="151"/>
    </location>
</feature>
<proteinExistence type="predicted"/>
<dbReference type="Gene3D" id="3.40.50.2300">
    <property type="match status" value="1"/>
</dbReference>
<sequence>MEEKKEEMEMVGKSEVKKVTKVLVVDDSSLDRKIVERLLLLSRFQFQVTTVDSGEKALDVLGNTEHNDESLTVSERKFDIVLTDYCMPKMDGYQLLKKIKEHSSFSSIPVVIMSSENDSQRITKCKAIGAEDFLIKPIRASHLQKLRNYAMAPEVPPPKSAGTKRKLPPDLDVIPDGNDATRRPHLAGVAVA</sequence>
<comment type="caution">
    <text evidence="5">The sequence shown here is derived from an EMBL/GenBank/DDBJ whole genome shotgun (WGS) entry which is preliminary data.</text>
</comment>
<dbReference type="STRING" id="29655.A0A0K9NMG3"/>
<reference evidence="6" key="1">
    <citation type="journal article" date="2016" name="Nature">
        <title>The genome of the seagrass Zostera marina reveals angiosperm adaptation to the sea.</title>
        <authorList>
            <person name="Olsen J.L."/>
            <person name="Rouze P."/>
            <person name="Verhelst B."/>
            <person name="Lin Y.-C."/>
            <person name="Bayer T."/>
            <person name="Collen J."/>
            <person name="Dattolo E."/>
            <person name="De Paoli E."/>
            <person name="Dittami S."/>
            <person name="Maumus F."/>
            <person name="Michel G."/>
            <person name="Kersting A."/>
            <person name="Lauritano C."/>
            <person name="Lohaus R."/>
            <person name="Toepel M."/>
            <person name="Tonon T."/>
            <person name="Vanneste K."/>
            <person name="Amirebrahimi M."/>
            <person name="Brakel J."/>
            <person name="Bostroem C."/>
            <person name="Chovatia M."/>
            <person name="Grimwood J."/>
            <person name="Jenkins J.W."/>
            <person name="Jueterbock A."/>
            <person name="Mraz A."/>
            <person name="Stam W.T."/>
            <person name="Tice H."/>
            <person name="Bornberg-Bauer E."/>
            <person name="Green P.J."/>
            <person name="Pearson G.A."/>
            <person name="Procaccini G."/>
            <person name="Duarte C.M."/>
            <person name="Schmutz J."/>
            <person name="Reusch T.B.H."/>
            <person name="Van de Peer Y."/>
        </authorList>
    </citation>
    <scope>NUCLEOTIDE SEQUENCE [LARGE SCALE GENOMIC DNA]</scope>
    <source>
        <strain evidence="6">cv. Finnish</strain>
    </source>
</reference>
<keyword evidence="2" id="KW-0597">Phosphoprotein</keyword>
<dbReference type="InterPro" id="IPR045279">
    <property type="entry name" value="ARR-like"/>
</dbReference>
<dbReference type="PANTHER" id="PTHR43874:SF88">
    <property type="entry name" value="(WILD MALAYSIAN BANANA) HYPOTHETICAL PROTEIN"/>
    <property type="match status" value="1"/>
</dbReference>
<dbReference type="EMBL" id="LFYR01002091">
    <property type="protein sequence ID" value="KMZ57267.1"/>
    <property type="molecule type" value="Genomic_DNA"/>
</dbReference>
<dbReference type="InterPro" id="IPR011006">
    <property type="entry name" value="CheY-like_superfamily"/>
</dbReference>
<evidence type="ECO:0000313" key="5">
    <source>
        <dbReference type="EMBL" id="KMZ57267.1"/>
    </source>
</evidence>
<feature type="modified residue" description="4-aspartylphosphate" evidence="2">
    <location>
        <position position="84"/>
    </location>
</feature>
<keyword evidence="1" id="KW-0902">Two-component regulatory system</keyword>
<protein>
    <submittedName>
        <fullName evidence="5">Response regulator 7</fullName>
    </submittedName>
</protein>
<dbReference type="InterPro" id="IPR001789">
    <property type="entry name" value="Sig_transdc_resp-reg_receiver"/>
</dbReference>